<evidence type="ECO:0000256" key="1">
    <source>
        <dbReference type="ARBA" id="ARBA00004141"/>
    </source>
</evidence>
<organism evidence="11 12">
    <name type="scientific">Saccoglossus kowalevskii</name>
    <name type="common">Acorn worm</name>
    <dbReference type="NCBI Taxonomy" id="10224"/>
    <lineage>
        <taxon>Eukaryota</taxon>
        <taxon>Metazoa</taxon>
        <taxon>Hemichordata</taxon>
        <taxon>Enteropneusta</taxon>
        <taxon>Harrimaniidae</taxon>
        <taxon>Saccoglossus</taxon>
    </lineage>
</organism>
<dbReference type="InterPro" id="IPR000276">
    <property type="entry name" value="GPCR_Rhodpsn"/>
</dbReference>
<feature type="transmembrane region" description="Helical" evidence="9">
    <location>
        <begin position="351"/>
        <end position="372"/>
    </location>
</feature>
<evidence type="ECO:0000313" key="11">
    <source>
        <dbReference type="Proteomes" id="UP000694865"/>
    </source>
</evidence>
<dbReference type="PROSITE" id="PS00237">
    <property type="entry name" value="G_PROTEIN_RECEP_F1_1"/>
    <property type="match status" value="1"/>
</dbReference>
<keyword evidence="5 9" id="KW-0472">Membrane</keyword>
<dbReference type="SUPFAM" id="SSF81321">
    <property type="entry name" value="Family A G protein-coupled receptor-like"/>
    <property type="match status" value="1"/>
</dbReference>
<keyword evidence="11" id="KW-1185">Reference proteome</keyword>
<dbReference type="PROSITE" id="PS50262">
    <property type="entry name" value="G_PROTEIN_RECEP_F1_2"/>
    <property type="match status" value="1"/>
</dbReference>
<dbReference type="Gene3D" id="1.20.1070.10">
    <property type="entry name" value="Rhodopsin 7-helix transmembrane proteins"/>
    <property type="match status" value="1"/>
</dbReference>
<proteinExistence type="inferred from homology"/>
<evidence type="ECO:0000256" key="8">
    <source>
        <dbReference type="RuleBase" id="RU000688"/>
    </source>
</evidence>
<keyword evidence="2 8" id="KW-0812">Transmembrane</keyword>
<evidence type="ECO:0000256" key="3">
    <source>
        <dbReference type="ARBA" id="ARBA00022989"/>
    </source>
</evidence>
<dbReference type="RefSeq" id="XP_006814678.1">
    <property type="nucleotide sequence ID" value="XM_006814615.1"/>
</dbReference>
<evidence type="ECO:0000313" key="12">
    <source>
        <dbReference type="RefSeq" id="XP_006814678.1"/>
    </source>
</evidence>
<dbReference type="PANTHER" id="PTHR45695">
    <property type="entry name" value="LEUCOKININ RECEPTOR-RELATED"/>
    <property type="match status" value="1"/>
</dbReference>
<feature type="transmembrane region" description="Helical" evidence="9">
    <location>
        <begin position="254"/>
        <end position="278"/>
    </location>
</feature>
<keyword evidence="7 8" id="KW-0807">Transducer</keyword>
<evidence type="ECO:0000256" key="7">
    <source>
        <dbReference type="ARBA" id="ARBA00023224"/>
    </source>
</evidence>
<evidence type="ECO:0000256" key="4">
    <source>
        <dbReference type="ARBA" id="ARBA00023040"/>
    </source>
</evidence>
<dbReference type="Pfam" id="PF00001">
    <property type="entry name" value="7tm_1"/>
    <property type="match status" value="1"/>
</dbReference>
<dbReference type="PRINTS" id="PR00237">
    <property type="entry name" value="GPCRRHODOPSN"/>
</dbReference>
<dbReference type="PANTHER" id="PTHR45695:SF36">
    <property type="entry name" value="G-PROTEIN COUPLED RECEPTORS FAMILY 1 PROFILE DOMAIN-CONTAINING PROTEIN"/>
    <property type="match status" value="1"/>
</dbReference>
<feature type="transmembrane region" description="Helical" evidence="9">
    <location>
        <begin position="318"/>
        <end position="339"/>
    </location>
</feature>
<gene>
    <name evidence="12" type="primary">LOC102809370</name>
</gene>
<feature type="domain" description="G-protein coupled receptors family 1 profile" evidence="10">
    <location>
        <begin position="103"/>
        <end position="369"/>
    </location>
</feature>
<keyword evidence="6 8" id="KW-0675">Receptor</keyword>
<keyword evidence="3 9" id="KW-1133">Transmembrane helix</keyword>
<evidence type="ECO:0000256" key="5">
    <source>
        <dbReference type="ARBA" id="ARBA00023136"/>
    </source>
</evidence>
<evidence type="ECO:0000256" key="6">
    <source>
        <dbReference type="ARBA" id="ARBA00023170"/>
    </source>
</evidence>
<keyword evidence="4 8" id="KW-0297">G-protein coupled receptor</keyword>
<dbReference type="InterPro" id="IPR017452">
    <property type="entry name" value="GPCR_Rhodpsn_7TM"/>
</dbReference>
<comment type="subcellular location">
    <subcellularLocation>
        <location evidence="1">Membrane</location>
        <topology evidence="1">Multi-pass membrane protein</topology>
    </subcellularLocation>
</comment>
<reference evidence="12" key="1">
    <citation type="submission" date="2025-08" db="UniProtKB">
        <authorList>
            <consortium name="RefSeq"/>
        </authorList>
    </citation>
    <scope>IDENTIFICATION</scope>
    <source>
        <tissue evidence="12">Testes</tissue>
    </source>
</reference>
<dbReference type="CDD" id="cd14993">
    <property type="entry name" value="7tmA_CCKR-like"/>
    <property type="match status" value="1"/>
</dbReference>
<feature type="transmembrane region" description="Helical" evidence="9">
    <location>
        <begin position="124"/>
        <end position="144"/>
    </location>
</feature>
<evidence type="ECO:0000259" key="10">
    <source>
        <dbReference type="PROSITE" id="PS50262"/>
    </source>
</evidence>
<dbReference type="GeneID" id="102809370"/>
<dbReference type="Proteomes" id="UP000694865">
    <property type="component" value="Unplaced"/>
</dbReference>
<evidence type="ECO:0000256" key="9">
    <source>
        <dbReference type="SAM" id="Phobius"/>
    </source>
</evidence>
<feature type="transmembrane region" description="Helical" evidence="9">
    <location>
        <begin position="164"/>
        <end position="182"/>
    </location>
</feature>
<accession>A0ABM0M3T7</accession>
<feature type="transmembrane region" description="Helical" evidence="9">
    <location>
        <begin position="86"/>
        <end position="112"/>
    </location>
</feature>
<sequence length="569" mass="65189">MDDINIYPTASGGENLEMNVLPAHEGPAAVSTENAFITVYSFNRSNNLTEAFSYYDYGLAFDLELMHRYILQELEAERRRHSKPQVIALMILYTISFLTGLVGNSLVLFTVAKFSHMRTVTNAFLANLAVCDLLVVLLCMPISLGWEIYMHWIYGPVICRLVPFIQGVCVSSSMLTLTAVSLNRYYAIRKPLRARSVFTKRTVTIFIAGIWTVSVIIMAPLLYTNDTEELAINGIVIDTICSELHWPSRQIKRLYGILVFLFTYFIPLLFTIAVYLRICQRLWNHDQKLRRDPLPKSKAHNAVIENQLKGRRKVVKMLLWLVSLFAVSWLPFFISQIYLDFVNDEIAISVHAFFLWLGLSNSSINPICYCFMSERFKNCFRMICCCPKFKKPRKFVRGGSSRYAGFSRSKSTSFFRSGRTESIRFSVIDNPNTLHINSRRETPIYYHGNGHAISRTHIRGGTVLSDLSLTDLLQRDDEMKITAQNQLDESPLQFNNNGQTMRGIYQTTNLQAISILECDERQRPYSYTGSDISSDANFKETQETVATSIDLQENCSDQRKEIVDWESSI</sequence>
<name>A0ABM0M3T7_SACKO</name>
<evidence type="ECO:0000256" key="2">
    <source>
        <dbReference type="ARBA" id="ARBA00022692"/>
    </source>
</evidence>
<dbReference type="SMART" id="SM01381">
    <property type="entry name" value="7TM_GPCR_Srsx"/>
    <property type="match status" value="1"/>
</dbReference>
<protein>
    <submittedName>
        <fullName evidence="12">Orexin receptor type 2-like</fullName>
    </submittedName>
</protein>
<comment type="similarity">
    <text evidence="8">Belongs to the G-protein coupled receptor 1 family.</text>
</comment>
<feature type="transmembrane region" description="Helical" evidence="9">
    <location>
        <begin position="203"/>
        <end position="223"/>
    </location>
</feature>